<comment type="caution">
    <text evidence="2">The sequence shown here is derived from an EMBL/GenBank/DDBJ whole genome shotgun (WGS) entry which is preliminary data.</text>
</comment>
<keyword evidence="1" id="KW-1133">Transmembrane helix</keyword>
<organism evidence="2 3">
    <name type="scientific">Folsomia candida</name>
    <name type="common">Springtail</name>
    <dbReference type="NCBI Taxonomy" id="158441"/>
    <lineage>
        <taxon>Eukaryota</taxon>
        <taxon>Metazoa</taxon>
        <taxon>Ecdysozoa</taxon>
        <taxon>Arthropoda</taxon>
        <taxon>Hexapoda</taxon>
        <taxon>Collembola</taxon>
        <taxon>Entomobryomorpha</taxon>
        <taxon>Isotomoidea</taxon>
        <taxon>Isotomidae</taxon>
        <taxon>Proisotominae</taxon>
        <taxon>Folsomia</taxon>
    </lineage>
</organism>
<keyword evidence="1" id="KW-0812">Transmembrane</keyword>
<dbReference type="OrthoDB" id="8299208at2759"/>
<evidence type="ECO:0000313" key="3">
    <source>
        <dbReference type="Proteomes" id="UP000198287"/>
    </source>
</evidence>
<evidence type="ECO:0000313" key="2">
    <source>
        <dbReference type="EMBL" id="OXA44375.1"/>
    </source>
</evidence>
<dbReference type="EMBL" id="LNIX01000019">
    <property type="protein sequence ID" value="OXA44375.1"/>
    <property type="molecule type" value="Genomic_DNA"/>
</dbReference>
<feature type="transmembrane region" description="Helical" evidence="1">
    <location>
        <begin position="220"/>
        <end position="243"/>
    </location>
</feature>
<feature type="transmembrane region" description="Helical" evidence="1">
    <location>
        <begin position="250"/>
        <end position="270"/>
    </location>
</feature>
<dbReference type="Proteomes" id="UP000198287">
    <property type="component" value="Unassembled WGS sequence"/>
</dbReference>
<protein>
    <submittedName>
        <fullName evidence="2">Uncharacterized protein</fullName>
    </submittedName>
</protein>
<proteinExistence type="predicted"/>
<feature type="transmembrane region" description="Helical" evidence="1">
    <location>
        <begin position="194"/>
        <end position="214"/>
    </location>
</feature>
<accession>A0A226DFM3</accession>
<reference evidence="2 3" key="1">
    <citation type="submission" date="2015-12" db="EMBL/GenBank/DDBJ databases">
        <title>The genome of Folsomia candida.</title>
        <authorList>
            <person name="Faddeeva A."/>
            <person name="Derks M.F."/>
            <person name="Anvar Y."/>
            <person name="Smit S."/>
            <person name="Van Straalen N."/>
            <person name="Roelofs D."/>
        </authorList>
    </citation>
    <scope>NUCLEOTIDE SEQUENCE [LARGE SCALE GENOMIC DNA]</scope>
    <source>
        <strain evidence="2 3">VU population</strain>
        <tissue evidence="2">Whole body</tissue>
    </source>
</reference>
<name>A0A226DFM3_FOLCA</name>
<keyword evidence="3" id="KW-1185">Reference proteome</keyword>
<keyword evidence="1" id="KW-0472">Membrane</keyword>
<feature type="transmembrane region" description="Helical" evidence="1">
    <location>
        <begin position="535"/>
        <end position="555"/>
    </location>
</feature>
<dbReference type="AlphaFoldDB" id="A0A226DFM3"/>
<evidence type="ECO:0000256" key="1">
    <source>
        <dbReference type="SAM" id="Phobius"/>
    </source>
</evidence>
<gene>
    <name evidence="2" type="ORF">Fcan01_21028</name>
</gene>
<sequence length="563" mass="64860">MEFIIVDSTDVEEASIFYYNRYHNLVNPPGYNLAKWINLNCPALSADSITCYNLLDLFAETTSQLNKYFWRHHTWIVRTDQNQTYHPTPHRAGIVHDTTNIAPDLRVANISTSLDDFLGFLMFKDVLLNQTFPSDYETNKLYVFYGLQATSFSEKAQIQEFLPVSKESLSFLSCYGVSREKSSKMFLSPFSSEVWIGIGLGIISLSIVLSMNVLPAQNLFWVIVDNLVTMIAIPLEISLLGLPLARKKSLLLRSLMFTWVLSSIVLTAYYKTFFTSDITLPYGRIPSWRNVYDLHGFKFLLQTEYISQASNRNISAEPTSITDFGFAYGLLDYSGYSGTVKELLGYKSISGYLIGCDPYYYWHMDRDQFHVLNRTTCSKEWCDIPDPEENDGVKKMSYQFAPVWRSVRYSKPQDFVQSLASCSDKVAYLDKVEHIETLLPYLNDNADQRVYLKGSDGFLETVKGFSDDDVGHVVRNDFVWERLKVLLRSGILQYWMDWFGRKRPDKLFPFYANWSYPVVEARDKIDFNSKIQTIFVVWISCMVGCGVGFLVELIFSVHTSRLK</sequence>